<reference evidence="3 4" key="1">
    <citation type="submission" date="2015-04" db="EMBL/GenBank/DDBJ databases">
        <title>Complete genome sequence of Schizopora paradoxa KUC8140, a cosmopolitan wood degrader in East Asia.</title>
        <authorList>
            <consortium name="DOE Joint Genome Institute"/>
            <person name="Min B."/>
            <person name="Park H."/>
            <person name="Jang Y."/>
            <person name="Kim J.-J."/>
            <person name="Kim K.H."/>
            <person name="Pangilinan J."/>
            <person name="Lipzen A."/>
            <person name="Riley R."/>
            <person name="Grigoriev I.V."/>
            <person name="Spatafora J.W."/>
            <person name="Choi I.-G."/>
        </authorList>
    </citation>
    <scope>NUCLEOTIDE SEQUENCE [LARGE SCALE GENOMIC DNA]</scope>
    <source>
        <strain evidence="3 4">KUC8140</strain>
    </source>
</reference>
<dbReference type="InterPro" id="IPR050300">
    <property type="entry name" value="GDXG_lipolytic_enzyme"/>
</dbReference>
<accession>A0A0H2R9U4</accession>
<dbReference type="InterPro" id="IPR049492">
    <property type="entry name" value="BD-FAE-like_dom"/>
</dbReference>
<dbReference type="PANTHER" id="PTHR48081:SF33">
    <property type="entry name" value="KYNURENINE FORMAMIDASE"/>
    <property type="match status" value="1"/>
</dbReference>
<gene>
    <name evidence="3" type="ORF">SCHPADRAFT_908860</name>
</gene>
<dbReference type="STRING" id="27342.A0A0H2R9U4"/>
<name>A0A0H2R9U4_9AGAM</name>
<keyword evidence="1 3" id="KW-0378">Hydrolase</keyword>
<keyword evidence="4" id="KW-1185">Reference proteome</keyword>
<dbReference type="AlphaFoldDB" id="A0A0H2R9U4"/>
<feature type="domain" description="BD-FAE-like" evidence="2">
    <location>
        <begin position="52"/>
        <end position="157"/>
    </location>
</feature>
<dbReference type="PANTHER" id="PTHR48081">
    <property type="entry name" value="AB HYDROLASE SUPERFAMILY PROTEIN C4A8.06C"/>
    <property type="match status" value="1"/>
</dbReference>
<evidence type="ECO:0000256" key="1">
    <source>
        <dbReference type="ARBA" id="ARBA00022801"/>
    </source>
</evidence>
<evidence type="ECO:0000313" key="3">
    <source>
        <dbReference type="EMBL" id="KLO08152.1"/>
    </source>
</evidence>
<dbReference type="InParanoid" id="A0A0H2R9U4"/>
<dbReference type="InterPro" id="IPR029058">
    <property type="entry name" value="AB_hydrolase_fold"/>
</dbReference>
<protein>
    <submittedName>
        <fullName evidence="3">Alpha/beta-hydrolase</fullName>
    </submittedName>
</protein>
<sequence length="299" mass="32775">MDFVANNAETSIAPILMPTFNAFLPLLEKNRQSIQSVRRETMKYGKTDRHMLDVYYPQTSKATKPPILIFAYGGGFTSGERVRPPPADLVYTNVGAFFASRGLLTVIPDYRLVPEVKYPQPVEDINDALAYVVANLGEAGDTDKVFLYGHSAGASIVSSLYLHEPSLLGEGLRAHVKGIATLGAPFIFEGPDSRVQDSILQYYGDAYERLCPYGLLKSASSETLAGLPPLFVMRAEKEPRGLVICHERTLELLKEKGITDVSSYIAMGHNHISPGVALSSGEGEEWGNKLVAWVKEHLS</sequence>
<dbReference type="OrthoDB" id="433474at2759"/>
<dbReference type="SUPFAM" id="SSF53474">
    <property type="entry name" value="alpha/beta-Hydrolases"/>
    <property type="match status" value="1"/>
</dbReference>
<dbReference type="GO" id="GO:0004061">
    <property type="term" value="F:arylformamidase activity"/>
    <property type="evidence" value="ECO:0007669"/>
    <property type="project" value="TreeGrafter"/>
</dbReference>
<proteinExistence type="predicted"/>
<dbReference type="EMBL" id="KQ086104">
    <property type="protein sequence ID" value="KLO08152.1"/>
    <property type="molecule type" value="Genomic_DNA"/>
</dbReference>
<evidence type="ECO:0000313" key="4">
    <source>
        <dbReference type="Proteomes" id="UP000053477"/>
    </source>
</evidence>
<dbReference type="Pfam" id="PF20434">
    <property type="entry name" value="BD-FAE"/>
    <property type="match status" value="1"/>
</dbReference>
<dbReference type="Proteomes" id="UP000053477">
    <property type="component" value="Unassembled WGS sequence"/>
</dbReference>
<dbReference type="Gene3D" id="3.40.50.1820">
    <property type="entry name" value="alpha/beta hydrolase"/>
    <property type="match status" value="1"/>
</dbReference>
<organism evidence="3 4">
    <name type="scientific">Schizopora paradoxa</name>
    <dbReference type="NCBI Taxonomy" id="27342"/>
    <lineage>
        <taxon>Eukaryota</taxon>
        <taxon>Fungi</taxon>
        <taxon>Dikarya</taxon>
        <taxon>Basidiomycota</taxon>
        <taxon>Agaricomycotina</taxon>
        <taxon>Agaricomycetes</taxon>
        <taxon>Hymenochaetales</taxon>
        <taxon>Schizoporaceae</taxon>
        <taxon>Schizopora</taxon>
    </lineage>
</organism>
<evidence type="ECO:0000259" key="2">
    <source>
        <dbReference type="Pfam" id="PF20434"/>
    </source>
</evidence>